<protein>
    <submittedName>
        <fullName evidence="5">Uncharacterized protein</fullName>
    </submittedName>
</protein>
<dbReference type="SUPFAM" id="SSF52794">
    <property type="entry name" value="PTS system IIB component-like"/>
    <property type="match status" value="1"/>
</dbReference>
<keyword evidence="2" id="KW-0677">Repeat</keyword>
<dbReference type="EMBL" id="CP013213">
    <property type="protein sequence ID" value="AMC92965.1"/>
    <property type="molecule type" value="Genomic_DNA"/>
</dbReference>
<accession>A0A0X8GYW6</accession>
<dbReference type="Gene3D" id="3.40.930.10">
    <property type="entry name" value="Mannitol-specific EII, Chain A"/>
    <property type="match status" value="1"/>
</dbReference>
<evidence type="ECO:0000256" key="1">
    <source>
        <dbReference type="ARBA" id="ARBA00022679"/>
    </source>
</evidence>
<keyword evidence="1" id="KW-0808">Transferase</keyword>
<dbReference type="Pfam" id="PF08279">
    <property type="entry name" value="HTH_11"/>
    <property type="match status" value="2"/>
</dbReference>
<dbReference type="Pfam" id="PF00874">
    <property type="entry name" value="PRD"/>
    <property type="match status" value="1"/>
</dbReference>
<dbReference type="InterPro" id="IPR013196">
    <property type="entry name" value="HTH_11"/>
</dbReference>
<evidence type="ECO:0000313" key="6">
    <source>
        <dbReference type="Proteomes" id="UP000063781"/>
    </source>
</evidence>
<evidence type="ECO:0000256" key="2">
    <source>
        <dbReference type="ARBA" id="ARBA00022737"/>
    </source>
</evidence>
<proteinExistence type="predicted"/>
<dbReference type="PROSITE" id="PS51372">
    <property type="entry name" value="PRD_2"/>
    <property type="match status" value="1"/>
</dbReference>
<dbReference type="Gene3D" id="1.10.1790.10">
    <property type="entry name" value="PRD domain"/>
    <property type="match status" value="1"/>
</dbReference>
<evidence type="ECO:0000259" key="4">
    <source>
        <dbReference type="PROSITE" id="PS51372"/>
    </source>
</evidence>
<dbReference type="KEGG" id="erl:AOC36_02885"/>
<dbReference type="Gene3D" id="1.10.10.10">
    <property type="entry name" value="Winged helix-like DNA-binding domain superfamily/Winged helix DNA-binding domain"/>
    <property type="match status" value="2"/>
</dbReference>
<dbReference type="AlphaFoldDB" id="A0A0X8GYW6"/>
<dbReference type="GO" id="GO:0009401">
    <property type="term" value="P:phosphoenolpyruvate-dependent sugar phosphotransferase system"/>
    <property type="evidence" value="ECO:0007669"/>
    <property type="project" value="InterPro"/>
</dbReference>
<dbReference type="Gene3D" id="3.40.50.2300">
    <property type="match status" value="1"/>
</dbReference>
<dbReference type="PANTHER" id="PTHR30185:SF13">
    <property type="entry name" value="LICABCH OPERON REGULATOR-RELATED"/>
    <property type="match status" value="1"/>
</dbReference>
<dbReference type="OrthoDB" id="3710983at2"/>
<dbReference type="InterPro" id="IPR036634">
    <property type="entry name" value="PRD_sf"/>
</dbReference>
<dbReference type="Proteomes" id="UP000063781">
    <property type="component" value="Chromosome"/>
</dbReference>
<dbReference type="InterPro" id="IPR016152">
    <property type="entry name" value="PTrfase/Anion_transptr"/>
</dbReference>
<organism evidence="5 6">
    <name type="scientific">Erysipelothrix larvae</name>
    <dbReference type="NCBI Taxonomy" id="1514105"/>
    <lineage>
        <taxon>Bacteria</taxon>
        <taxon>Bacillati</taxon>
        <taxon>Bacillota</taxon>
        <taxon>Erysipelotrichia</taxon>
        <taxon>Erysipelotrichales</taxon>
        <taxon>Erysipelotrichaceae</taxon>
        <taxon>Erysipelothrix</taxon>
    </lineage>
</organism>
<dbReference type="GO" id="GO:0006355">
    <property type="term" value="P:regulation of DNA-templated transcription"/>
    <property type="evidence" value="ECO:0007669"/>
    <property type="project" value="InterPro"/>
</dbReference>
<dbReference type="GO" id="GO:0008982">
    <property type="term" value="F:protein-N(PI)-phosphohistidine-sugar phosphotransferase activity"/>
    <property type="evidence" value="ECO:0007669"/>
    <property type="project" value="InterPro"/>
</dbReference>
<dbReference type="SUPFAM" id="SSF63520">
    <property type="entry name" value="PTS-regulatory domain, PRD"/>
    <property type="match status" value="1"/>
</dbReference>
<dbReference type="InterPro" id="IPR002178">
    <property type="entry name" value="PTS_EIIA_type-2_dom"/>
</dbReference>
<dbReference type="PANTHER" id="PTHR30185">
    <property type="entry name" value="CRYPTIC BETA-GLUCOSIDE BGL OPERON ANTITERMINATOR"/>
    <property type="match status" value="1"/>
</dbReference>
<dbReference type="PROSITE" id="PS51094">
    <property type="entry name" value="PTS_EIIA_TYPE_2"/>
    <property type="match status" value="1"/>
</dbReference>
<gene>
    <name evidence="5" type="ORF">AOC36_02885</name>
</gene>
<dbReference type="Pfam" id="PF00359">
    <property type="entry name" value="PTS_EIIA_2"/>
    <property type="match status" value="1"/>
</dbReference>
<feature type="domain" description="PRD" evidence="4">
    <location>
        <begin position="277"/>
        <end position="384"/>
    </location>
</feature>
<dbReference type="InterPro" id="IPR011608">
    <property type="entry name" value="PRD"/>
</dbReference>
<keyword evidence="6" id="KW-1185">Reference proteome</keyword>
<dbReference type="RefSeq" id="WP_067631255.1">
    <property type="nucleotide sequence ID" value="NZ_CP013213.1"/>
</dbReference>
<evidence type="ECO:0000259" key="3">
    <source>
        <dbReference type="PROSITE" id="PS51094"/>
    </source>
</evidence>
<reference evidence="5 6" key="1">
    <citation type="submission" date="2015-10" db="EMBL/GenBank/DDBJ databases">
        <title>Erysipelothrix larvae sp. LV19 isolated from the larval gut of the rhinoceros beetle, Trypoxylus dichotomus.</title>
        <authorList>
            <person name="Lim S."/>
            <person name="Kim B.-C."/>
        </authorList>
    </citation>
    <scope>NUCLEOTIDE SEQUENCE [LARGE SCALE GENOMIC DNA]</scope>
    <source>
        <strain evidence="5 6">LV19</strain>
    </source>
</reference>
<dbReference type="InterPro" id="IPR050661">
    <property type="entry name" value="BglG_antiterminators"/>
</dbReference>
<dbReference type="STRING" id="1514105.AOC36_02885"/>
<dbReference type="SUPFAM" id="SSF55804">
    <property type="entry name" value="Phoshotransferase/anion transport protein"/>
    <property type="match status" value="1"/>
</dbReference>
<feature type="domain" description="PTS EIIA type-2" evidence="3">
    <location>
        <begin position="484"/>
        <end position="620"/>
    </location>
</feature>
<dbReference type="InterPro" id="IPR036388">
    <property type="entry name" value="WH-like_DNA-bd_sf"/>
</dbReference>
<name>A0A0X8GYW6_9FIRM</name>
<dbReference type="InterPro" id="IPR036095">
    <property type="entry name" value="PTS_EIIB-like_sf"/>
</dbReference>
<evidence type="ECO:0000313" key="5">
    <source>
        <dbReference type="EMBL" id="AMC92965.1"/>
    </source>
</evidence>
<sequence length="622" mass="72115">MRKSVILEALATAHGFLDISYFESLLTVSNRTVRNEIKELSEDGLQHGFDLKLQRGKGYYLQINDKGKYHVYLKQIAIAPVYAPKQREALILQILLSNESFVTIESIANQFNMSRFGIKNDIDNVEAYLRQRDIQLLRRAHYGLKLIVSTKARIETYNELRSQYLDLYEKHEPSVDKSIFKDLEQALIHVLRRNNLTMNYAELNDTRDMMQTIIHLSTPWNHNPEDEPLQVVNYGVARDLSEYVFNLIKVRIPLDFQTFFNQFVAEKSKLILASSHDVDDKLVRIILSFLAQCDQMYGTQFMNDYEFQQSFYSHVSLLVQRLNDAVAFHNPLVMDVSARYPTIFNMAILFAEVIEKEYNIQVSHDEIGFMATHLAVHIEKESRKKISKYQRVAIVCSPGGGSDFLLKLKFESILPTSQIETFSFMNESELELYNPDIIFTIRPLNRSYTVPVITINEFIDDQDLIKIKNMFLLDQFNPTSQTIRGLFKEALFTVYHNLSYCDIIKNMAQKIVDIGYAEPSLVDSVMRREEVMSTIFLNRVATPHPLEMSGVTDCIHIGIVSEDLEEMPKVIFLISLKKGQLTLHQRISKFVFEVMSDADLVNNLHKANNYLEFMLLLNEKMR</sequence>